<gene>
    <name evidence="1" type="ORF">SLEP1_g22180</name>
</gene>
<name>A0AAV5JIX0_9ROSI</name>
<dbReference type="EMBL" id="BPVZ01000033">
    <property type="protein sequence ID" value="GKV10871.1"/>
    <property type="molecule type" value="Genomic_DNA"/>
</dbReference>
<reference evidence="1 2" key="1">
    <citation type="journal article" date="2021" name="Commun. Biol.">
        <title>The genome of Shorea leprosula (Dipterocarpaceae) highlights the ecological relevance of drought in aseasonal tropical rainforests.</title>
        <authorList>
            <person name="Ng K.K.S."/>
            <person name="Kobayashi M.J."/>
            <person name="Fawcett J.A."/>
            <person name="Hatakeyama M."/>
            <person name="Paape T."/>
            <person name="Ng C.H."/>
            <person name="Ang C.C."/>
            <person name="Tnah L.H."/>
            <person name="Lee C.T."/>
            <person name="Nishiyama T."/>
            <person name="Sese J."/>
            <person name="O'Brien M.J."/>
            <person name="Copetti D."/>
            <person name="Mohd Noor M.I."/>
            <person name="Ong R.C."/>
            <person name="Putra M."/>
            <person name="Sireger I.Z."/>
            <person name="Indrioko S."/>
            <person name="Kosugi Y."/>
            <person name="Izuno A."/>
            <person name="Isagi Y."/>
            <person name="Lee S.L."/>
            <person name="Shimizu K.K."/>
        </authorList>
    </citation>
    <scope>NUCLEOTIDE SEQUENCE [LARGE SCALE GENOMIC DNA]</scope>
    <source>
        <strain evidence="1">214</strain>
    </source>
</reference>
<organism evidence="1 2">
    <name type="scientific">Rubroshorea leprosula</name>
    <dbReference type="NCBI Taxonomy" id="152421"/>
    <lineage>
        <taxon>Eukaryota</taxon>
        <taxon>Viridiplantae</taxon>
        <taxon>Streptophyta</taxon>
        <taxon>Embryophyta</taxon>
        <taxon>Tracheophyta</taxon>
        <taxon>Spermatophyta</taxon>
        <taxon>Magnoliopsida</taxon>
        <taxon>eudicotyledons</taxon>
        <taxon>Gunneridae</taxon>
        <taxon>Pentapetalae</taxon>
        <taxon>rosids</taxon>
        <taxon>malvids</taxon>
        <taxon>Malvales</taxon>
        <taxon>Dipterocarpaceae</taxon>
        <taxon>Rubroshorea</taxon>
    </lineage>
</organism>
<keyword evidence="2" id="KW-1185">Reference proteome</keyword>
<protein>
    <submittedName>
        <fullName evidence="1">Uncharacterized protein</fullName>
    </submittedName>
</protein>
<accession>A0AAV5JIX0</accession>
<dbReference type="Proteomes" id="UP001054252">
    <property type="component" value="Unassembled WGS sequence"/>
</dbReference>
<evidence type="ECO:0000313" key="2">
    <source>
        <dbReference type="Proteomes" id="UP001054252"/>
    </source>
</evidence>
<comment type="caution">
    <text evidence="1">The sequence shown here is derived from an EMBL/GenBank/DDBJ whole genome shotgun (WGS) entry which is preliminary data.</text>
</comment>
<proteinExistence type="predicted"/>
<evidence type="ECO:0000313" key="1">
    <source>
        <dbReference type="EMBL" id="GKV10871.1"/>
    </source>
</evidence>
<sequence length="33" mass="3804">MNFGSFKLCFKCGLSRKLACYDCCEILERNPVN</sequence>
<dbReference type="AlphaFoldDB" id="A0AAV5JIX0"/>